<dbReference type="SUPFAM" id="SSF53271">
    <property type="entry name" value="PRTase-like"/>
    <property type="match status" value="1"/>
</dbReference>
<dbReference type="CDD" id="cd06223">
    <property type="entry name" value="PRTases_typeI"/>
    <property type="match status" value="1"/>
</dbReference>
<reference evidence="3 4" key="1">
    <citation type="submission" date="2020-07" db="EMBL/GenBank/DDBJ databases">
        <title>Halieaceae bacterium, F7430, whole genome shotgun sequencing project.</title>
        <authorList>
            <person name="Jiang S."/>
            <person name="Liu Z.W."/>
            <person name="Du Z.J."/>
        </authorList>
    </citation>
    <scope>NUCLEOTIDE SEQUENCE [LARGE SCALE GENOMIC DNA]</scope>
    <source>
        <strain evidence="3 4">F7430</strain>
    </source>
</reference>
<evidence type="ECO:0000259" key="2">
    <source>
        <dbReference type="Pfam" id="PF18912"/>
    </source>
</evidence>
<dbReference type="InterPro" id="IPR044005">
    <property type="entry name" value="DZR_2"/>
</dbReference>
<dbReference type="Proteomes" id="UP000539350">
    <property type="component" value="Unassembled WGS sequence"/>
</dbReference>
<dbReference type="Pfam" id="PF18912">
    <property type="entry name" value="DZR_2"/>
    <property type="match status" value="1"/>
</dbReference>
<name>A0A7W2YJV2_9GAMM</name>
<dbReference type="InterPro" id="IPR051910">
    <property type="entry name" value="ComF/GntX_DNA_util-trans"/>
</dbReference>
<evidence type="ECO:0000256" key="1">
    <source>
        <dbReference type="ARBA" id="ARBA00008007"/>
    </source>
</evidence>
<comment type="caution">
    <text evidence="3">The sequence shown here is derived from an EMBL/GenBank/DDBJ whole genome shotgun (WGS) entry which is preliminary data.</text>
</comment>
<proteinExistence type="inferred from homology"/>
<feature type="domain" description="Double zinc ribbon" evidence="2">
    <location>
        <begin position="21"/>
        <end position="83"/>
    </location>
</feature>
<dbReference type="PANTHER" id="PTHR47505">
    <property type="entry name" value="DNA UTILIZATION PROTEIN YHGH"/>
    <property type="match status" value="1"/>
</dbReference>
<keyword evidence="4" id="KW-1185">Reference proteome</keyword>
<evidence type="ECO:0000313" key="4">
    <source>
        <dbReference type="Proteomes" id="UP000539350"/>
    </source>
</evidence>
<dbReference type="InterPro" id="IPR000836">
    <property type="entry name" value="PRTase_dom"/>
</dbReference>
<dbReference type="Gene3D" id="3.40.50.2020">
    <property type="match status" value="1"/>
</dbReference>
<sequence length="258" mass="28769">MLNSHCQPISIAMVNSWRQMLLDGLFPQCCLFCGLQCRKEPLCSACRGELQLNKDCCSRCALPLASINQQHDSLGPRYCGHCLRSSPHFDAVLAPYLYDEQFALLIQRWKYQPDPKLAKLMAALWLYAAPAELPAVDLLLPVPLHWRKLLQRGFNQALQLCQELQQHHPALRSTKLASRWCRRQRSTLAQAGLNAKARQGNLAGAFTLSRGCDNLRIAIVDDVMTTGATANALARCLKEAGAHTVQLWCLARTPAPPD</sequence>
<dbReference type="PANTHER" id="PTHR47505:SF1">
    <property type="entry name" value="DNA UTILIZATION PROTEIN YHGH"/>
    <property type="match status" value="1"/>
</dbReference>
<accession>A0A7W2YJV2</accession>
<dbReference type="EMBL" id="JACFXU010000017">
    <property type="protein sequence ID" value="MBA6413961.1"/>
    <property type="molecule type" value="Genomic_DNA"/>
</dbReference>
<evidence type="ECO:0000313" key="3">
    <source>
        <dbReference type="EMBL" id="MBA6413961.1"/>
    </source>
</evidence>
<dbReference type="AlphaFoldDB" id="A0A7W2YJV2"/>
<organism evidence="3 4">
    <name type="scientific">Sediminihaliea albiluteola</name>
    <dbReference type="NCBI Taxonomy" id="2758564"/>
    <lineage>
        <taxon>Bacteria</taxon>
        <taxon>Pseudomonadati</taxon>
        <taxon>Pseudomonadota</taxon>
        <taxon>Gammaproteobacteria</taxon>
        <taxon>Cellvibrionales</taxon>
        <taxon>Halieaceae</taxon>
        <taxon>Sediminihaliea</taxon>
    </lineage>
</organism>
<gene>
    <name evidence="3" type="ORF">H2508_12640</name>
</gene>
<comment type="similarity">
    <text evidence="1">Belongs to the ComF/GntX family.</text>
</comment>
<protein>
    <submittedName>
        <fullName evidence="3">ComF family protein</fullName>
    </submittedName>
</protein>
<dbReference type="InterPro" id="IPR029057">
    <property type="entry name" value="PRTase-like"/>
</dbReference>